<feature type="compositionally biased region" description="Basic and acidic residues" evidence="1">
    <location>
        <begin position="483"/>
        <end position="560"/>
    </location>
</feature>
<feature type="domain" description="DUF3074" evidence="2">
    <location>
        <begin position="119"/>
        <end position="326"/>
    </location>
</feature>
<dbReference type="Proteomes" id="UP000053831">
    <property type="component" value="Unassembled WGS sequence"/>
</dbReference>
<feature type="compositionally biased region" description="Acidic residues" evidence="1">
    <location>
        <begin position="423"/>
        <end position="437"/>
    </location>
</feature>
<sequence length="643" mass="69715">MALGPINWDDVPLQSLKLFAEGILADAQTVVESIPAPESVPIAAAAAAAGRGRSKTDPAAQPVGVPQQAAWPPQNLGADSLVIADQLRQEWRQVKPNVKENPLKINVYKLPSKDGKGAWFSRRSIHEGLDFDAWKAGLEKEFSETMKVQSEPGSGGIRGISADNRVEDRPVEDVGNLSVFQLSARFPGPTAPRDFVTLLLTSETSHQCAGRSKPLRQYIIVSKPCIHPECPNRQGIIRGQYESVELIREVPIGPDSQTGKASPSHTDSNANERRRSATEHCQELPTAIEWLMVTRSDPGGSVPRFMVEKGTPPGIVNDAGKFSDWIHSRTPDGSNSEDGPSADCGPGNESMSDLKQSLSRESRNGGDQQEVADGDEQLASTSGIYGIITGIYGVASSVVASGFRQFGSPAASNASQENLSGTEEPEDDEPAEDDDDQTASSEVSSIGTFASALEKSLTEDQRQSQNQAGASADGSGPQGASRPLEKELRKLQEKRRKLDEKAAQMHDFLESKRRGSKEKDDAMVAKMRDKHEKELAKQEAKYKREMQKLEEKREQEERKAEARRRKTSEKEERLALTLELERARLERDVALKQVEILKSQVGELQAQNTMLVAQMGRMIGVGAVDSADSKASSGGGAGSTKSG</sequence>
<protein>
    <recommendedName>
        <fullName evidence="2">DUF3074 domain-containing protein</fullName>
    </recommendedName>
</protein>
<organism evidence="3 4">
    <name type="scientific">Escovopsis weberi</name>
    <dbReference type="NCBI Taxonomy" id="150374"/>
    <lineage>
        <taxon>Eukaryota</taxon>
        <taxon>Fungi</taxon>
        <taxon>Dikarya</taxon>
        <taxon>Ascomycota</taxon>
        <taxon>Pezizomycotina</taxon>
        <taxon>Sordariomycetes</taxon>
        <taxon>Hypocreomycetidae</taxon>
        <taxon>Hypocreales</taxon>
        <taxon>Hypocreaceae</taxon>
        <taxon>Escovopsis</taxon>
    </lineage>
</organism>
<feature type="compositionally biased region" description="Low complexity" evidence="1">
    <location>
        <begin position="58"/>
        <end position="71"/>
    </location>
</feature>
<evidence type="ECO:0000256" key="1">
    <source>
        <dbReference type="SAM" id="MobiDB-lite"/>
    </source>
</evidence>
<dbReference type="InterPro" id="IPR051213">
    <property type="entry name" value="START_lipid_transfer"/>
</dbReference>
<dbReference type="OrthoDB" id="5403181at2759"/>
<dbReference type="InterPro" id="IPR023393">
    <property type="entry name" value="START-like_dom_sf"/>
</dbReference>
<dbReference type="PANTHER" id="PTHR19308:SF14">
    <property type="entry name" value="START DOMAIN-CONTAINING PROTEIN"/>
    <property type="match status" value="1"/>
</dbReference>
<evidence type="ECO:0000259" key="2">
    <source>
        <dbReference type="Pfam" id="PF11274"/>
    </source>
</evidence>
<dbReference type="Gene3D" id="3.30.530.20">
    <property type="match status" value="1"/>
</dbReference>
<name>A0A0M8MX17_ESCWE</name>
<evidence type="ECO:0000313" key="4">
    <source>
        <dbReference type="Proteomes" id="UP000053831"/>
    </source>
</evidence>
<reference evidence="3 4" key="1">
    <citation type="submission" date="2015-07" db="EMBL/GenBank/DDBJ databases">
        <title>The genome of the fungus Escovopsis weberi, a specialized disease agent of ant agriculture.</title>
        <authorList>
            <person name="de Man T.J."/>
            <person name="Stajich J.E."/>
            <person name="Kubicek C.P."/>
            <person name="Chenthamara K."/>
            <person name="Atanasova L."/>
            <person name="Druzhinina I.S."/>
            <person name="Birnbaum S."/>
            <person name="Barribeau S.M."/>
            <person name="Teiling C."/>
            <person name="Suen G."/>
            <person name="Currie C."/>
            <person name="Gerardo N.M."/>
        </authorList>
    </citation>
    <scope>NUCLEOTIDE SEQUENCE [LARGE SCALE GENOMIC DNA]</scope>
</reference>
<feature type="region of interest" description="Disordered" evidence="1">
    <location>
        <begin position="407"/>
        <end position="572"/>
    </location>
</feature>
<dbReference type="PANTHER" id="PTHR19308">
    <property type="entry name" value="PHOSPHATIDYLCHOLINE TRANSFER PROTEIN"/>
    <property type="match status" value="1"/>
</dbReference>
<feature type="compositionally biased region" description="Polar residues" evidence="1">
    <location>
        <begin position="255"/>
        <end position="269"/>
    </location>
</feature>
<proteinExistence type="predicted"/>
<evidence type="ECO:0000313" key="3">
    <source>
        <dbReference type="EMBL" id="KOS18607.1"/>
    </source>
</evidence>
<dbReference type="EMBL" id="LGSR01000020">
    <property type="protein sequence ID" value="KOS18607.1"/>
    <property type="molecule type" value="Genomic_DNA"/>
</dbReference>
<dbReference type="InterPro" id="IPR024500">
    <property type="entry name" value="DUF3074"/>
</dbReference>
<accession>A0A0M8MX17</accession>
<dbReference type="STRING" id="150374.A0A0M8MX17"/>
<feature type="region of interest" description="Disordered" evidence="1">
    <location>
        <begin position="51"/>
        <end position="71"/>
    </location>
</feature>
<feature type="compositionally biased region" description="Polar residues" evidence="1">
    <location>
        <begin position="438"/>
        <end position="448"/>
    </location>
</feature>
<feature type="region of interest" description="Disordered" evidence="1">
    <location>
        <begin position="252"/>
        <end position="279"/>
    </location>
</feature>
<keyword evidence="4" id="KW-1185">Reference proteome</keyword>
<dbReference type="SUPFAM" id="SSF55961">
    <property type="entry name" value="Bet v1-like"/>
    <property type="match status" value="1"/>
</dbReference>
<gene>
    <name evidence="3" type="ORF">ESCO_000711</name>
</gene>
<feature type="compositionally biased region" description="Polar residues" evidence="1">
    <location>
        <begin position="410"/>
        <end position="421"/>
    </location>
</feature>
<feature type="compositionally biased region" description="Basic and acidic residues" evidence="1">
    <location>
        <begin position="270"/>
        <end position="279"/>
    </location>
</feature>
<feature type="region of interest" description="Disordered" evidence="1">
    <location>
        <begin position="302"/>
        <end position="377"/>
    </location>
</feature>
<dbReference type="Pfam" id="PF11274">
    <property type="entry name" value="DUF3074"/>
    <property type="match status" value="1"/>
</dbReference>
<dbReference type="AlphaFoldDB" id="A0A0M8MX17"/>
<comment type="caution">
    <text evidence="3">The sequence shown here is derived from an EMBL/GenBank/DDBJ whole genome shotgun (WGS) entry which is preliminary data.</text>
</comment>